<dbReference type="PROSITE" id="PS50930">
    <property type="entry name" value="HTH_LYTTR"/>
    <property type="match status" value="1"/>
</dbReference>
<dbReference type="PANTHER" id="PTHR37299:SF1">
    <property type="entry name" value="STAGE 0 SPORULATION PROTEIN A HOMOLOG"/>
    <property type="match status" value="1"/>
</dbReference>
<dbReference type="PANTHER" id="PTHR37299">
    <property type="entry name" value="TRANSCRIPTIONAL REGULATOR-RELATED"/>
    <property type="match status" value="1"/>
</dbReference>
<dbReference type="InterPro" id="IPR001789">
    <property type="entry name" value="Sig_transdc_resp-reg_receiver"/>
</dbReference>
<sequence>MVKCIVIDDEQPAIDIMKHHIGKVPELELIGAYLNPIDGLKAIKKEKPDLVFLDIQINEMTGLEVMNILDDKIKVILCTAFSEYAVEGFNNDAVDYLLKPISFERFTKAIKKVVANLEQVNTNSIKEQDYIYTKTEQKGKFIKIHFQDIDYVEAMGNYISINRGKEKVMIYYTMKDMERILPKEMFMRIHKSYIVSLPNILMVENGFVVLKNGAKISIGANYKNDFMQRIKKNIL</sequence>
<dbReference type="InterPro" id="IPR046947">
    <property type="entry name" value="LytR-like"/>
</dbReference>
<dbReference type="RefSeq" id="WP_092738017.1">
    <property type="nucleotide sequence ID" value="NZ_FNAS01000026.1"/>
</dbReference>
<reference evidence="4 5" key="1">
    <citation type="submission" date="2016-10" db="EMBL/GenBank/DDBJ databases">
        <authorList>
            <person name="de Groot N.N."/>
        </authorList>
    </citation>
    <scope>NUCLEOTIDE SEQUENCE [LARGE SCALE GENOMIC DNA]</scope>
    <source>
        <strain evidence="4 5">DSM 24015</strain>
    </source>
</reference>
<dbReference type="SUPFAM" id="SSF52172">
    <property type="entry name" value="CheY-like"/>
    <property type="match status" value="1"/>
</dbReference>
<dbReference type="GO" id="GO:0000156">
    <property type="term" value="F:phosphorelay response regulator activity"/>
    <property type="evidence" value="ECO:0007669"/>
    <property type="project" value="InterPro"/>
</dbReference>
<dbReference type="OrthoDB" id="2168082at2"/>
<dbReference type="SMART" id="SM00448">
    <property type="entry name" value="REC"/>
    <property type="match status" value="1"/>
</dbReference>
<keyword evidence="5" id="KW-1185">Reference proteome</keyword>
<dbReference type="Proteomes" id="UP000198517">
    <property type="component" value="Unassembled WGS sequence"/>
</dbReference>
<dbReference type="Pfam" id="PF00072">
    <property type="entry name" value="Response_reg"/>
    <property type="match status" value="1"/>
</dbReference>
<feature type="domain" description="Response regulatory" evidence="2">
    <location>
        <begin position="3"/>
        <end position="114"/>
    </location>
</feature>
<dbReference type="InterPro" id="IPR007492">
    <property type="entry name" value="LytTR_DNA-bd_dom"/>
</dbReference>
<dbReference type="Gene3D" id="2.40.50.1020">
    <property type="entry name" value="LytTr DNA-binding domain"/>
    <property type="match status" value="1"/>
</dbReference>
<dbReference type="GO" id="GO:0003677">
    <property type="term" value="F:DNA binding"/>
    <property type="evidence" value="ECO:0007669"/>
    <property type="project" value="UniProtKB-KW"/>
</dbReference>
<evidence type="ECO:0000313" key="5">
    <source>
        <dbReference type="Proteomes" id="UP000198517"/>
    </source>
</evidence>
<dbReference type="SMART" id="SM00850">
    <property type="entry name" value="LytTR"/>
    <property type="match status" value="1"/>
</dbReference>
<evidence type="ECO:0000256" key="1">
    <source>
        <dbReference type="PROSITE-ProRule" id="PRU00169"/>
    </source>
</evidence>
<evidence type="ECO:0000313" key="4">
    <source>
        <dbReference type="EMBL" id="SDE78260.1"/>
    </source>
</evidence>
<dbReference type="Pfam" id="PF04397">
    <property type="entry name" value="LytTR"/>
    <property type="match status" value="1"/>
</dbReference>
<proteinExistence type="predicted"/>
<gene>
    <name evidence="4" type="ORF">SAMN05421544_1266</name>
</gene>
<organism evidence="4 5">
    <name type="scientific">Riemerella columbipharyngis</name>
    <dbReference type="NCBI Taxonomy" id="1071918"/>
    <lineage>
        <taxon>Bacteria</taxon>
        <taxon>Pseudomonadati</taxon>
        <taxon>Bacteroidota</taxon>
        <taxon>Flavobacteriia</taxon>
        <taxon>Flavobacteriales</taxon>
        <taxon>Weeksellaceae</taxon>
        <taxon>Riemerella</taxon>
    </lineage>
</organism>
<dbReference type="AlphaFoldDB" id="A0A1G7FQQ2"/>
<keyword evidence="1" id="KW-0597">Phosphoprotein</keyword>
<dbReference type="InterPro" id="IPR011006">
    <property type="entry name" value="CheY-like_superfamily"/>
</dbReference>
<feature type="domain" description="HTH LytTR-type" evidence="3">
    <location>
        <begin position="138"/>
        <end position="232"/>
    </location>
</feature>
<dbReference type="EMBL" id="FNAS01000026">
    <property type="protein sequence ID" value="SDE78260.1"/>
    <property type="molecule type" value="Genomic_DNA"/>
</dbReference>
<evidence type="ECO:0000259" key="2">
    <source>
        <dbReference type="PROSITE" id="PS50110"/>
    </source>
</evidence>
<dbReference type="STRING" id="1071918.SAMN05421544_1266"/>
<feature type="modified residue" description="4-aspartylphosphate" evidence="1">
    <location>
        <position position="54"/>
    </location>
</feature>
<dbReference type="PROSITE" id="PS50110">
    <property type="entry name" value="RESPONSE_REGULATORY"/>
    <property type="match status" value="1"/>
</dbReference>
<name>A0A1G7FQQ2_9FLAO</name>
<protein>
    <submittedName>
        <fullName evidence="4">DNA-binding response regulator, LytR/AlgR family</fullName>
    </submittedName>
</protein>
<accession>A0A1G7FQQ2</accession>
<keyword evidence="4" id="KW-0238">DNA-binding</keyword>
<dbReference type="Gene3D" id="3.40.50.2300">
    <property type="match status" value="1"/>
</dbReference>
<evidence type="ECO:0000259" key="3">
    <source>
        <dbReference type="PROSITE" id="PS50930"/>
    </source>
</evidence>